<dbReference type="Gene3D" id="3.90.650.10">
    <property type="entry name" value="PurM-like C-terminal domain"/>
    <property type="match status" value="1"/>
</dbReference>
<dbReference type="EMBL" id="PFFY01000210">
    <property type="protein sequence ID" value="PIW33166.1"/>
    <property type="molecule type" value="Genomic_DNA"/>
</dbReference>
<dbReference type="InterPro" id="IPR011854">
    <property type="entry name" value="HypE"/>
</dbReference>
<dbReference type="GO" id="GO:0051604">
    <property type="term" value="P:protein maturation"/>
    <property type="evidence" value="ECO:0007669"/>
    <property type="project" value="TreeGrafter"/>
</dbReference>
<dbReference type="Proteomes" id="UP000230025">
    <property type="component" value="Unassembled WGS sequence"/>
</dbReference>
<dbReference type="SUPFAM" id="SSF55326">
    <property type="entry name" value="PurM N-terminal domain-like"/>
    <property type="match status" value="1"/>
</dbReference>
<evidence type="ECO:0000259" key="3">
    <source>
        <dbReference type="Pfam" id="PF02769"/>
    </source>
</evidence>
<proteinExistence type="inferred from homology"/>
<feature type="domain" description="PurM-like C-terminal" evidence="3">
    <location>
        <begin position="169"/>
        <end position="325"/>
    </location>
</feature>
<name>A0A2M7GY90_9BACT</name>
<dbReference type="Gene3D" id="3.30.1330.10">
    <property type="entry name" value="PurM-like, N-terminal domain"/>
    <property type="match status" value="1"/>
</dbReference>
<dbReference type="PANTHER" id="PTHR30303">
    <property type="entry name" value="HYDROGENASE ISOENZYMES FORMATION PROTEIN HYPE"/>
    <property type="match status" value="1"/>
</dbReference>
<dbReference type="InterPro" id="IPR036921">
    <property type="entry name" value="PurM-like_N_sf"/>
</dbReference>
<organism evidence="4 5">
    <name type="scientific">bacterium (Candidatus Ratteibacteria) CG15_BIG_FIL_POST_REV_8_21_14_020_41_12</name>
    <dbReference type="NCBI Taxonomy" id="2014291"/>
    <lineage>
        <taxon>Bacteria</taxon>
        <taxon>Candidatus Ratteibacteria</taxon>
    </lineage>
</organism>
<comment type="similarity">
    <text evidence="1">Belongs to the HypE family.</text>
</comment>
<evidence type="ECO:0000259" key="2">
    <source>
        <dbReference type="Pfam" id="PF00586"/>
    </source>
</evidence>
<dbReference type="InterPro" id="IPR016188">
    <property type="entry name" value="PurM-like_N"/>
</dbReference>
<reference evidence="5" key="1">
    <citation type="submission" date="2017-09" db="EMBL/GenBank/DDBJ databases">
        <title>Depth-based differentiation of microbial function through sediment-hosted aquifers and enrichment of novel symbionts in the deep terrestrial subsurface.</title>
        <authorList>
            <person name="Probst A.J."/>
            <person name="Ladd B."/>
            <person name="Jarett J.K."/>
            <person name="Geller-Mcgrath D.E."/>
            <person name="Sieber C.M.K."/>
            <person name="Emerson J.B."/>
            <person name="Anantharaman K."/>
            <person name="Thomas B.C."/>
            <person name="Malmstrom R."/>
            <person name="Stieglmeier M."/>
            <person name="Klingl A."/>
            <person name="Woyke T."/>
            <person name="Ryan C.M."/>
            <person name="Banfield J.F."/>
        </authorList>
    </citation>
    <scope>NUCLEOTIDE SEQUENCE [LARGE SCALE GENOMIC DNA]</scope>
</reference>
<dbReference type="InterPro" id="IPR010918">
    <property type="entry name" value="PurM-like_C_dom"/>
</dbReference>
<evidence type="ECO:0000313" key="5">
    <source>
        <dbReference type="Proteomes" id="UP000230025"/>
    </source>
</evidence>
<dbReference type="InterPro" id="IPR036676">
    <property type="entry name" value="PurM-like_C_sf"/>
</dbReference>
<evidence type="ECO:0000256" key="1">
    <source>
        <dbReference type="ARBA" id="ARBA00006243"/>
    </source>
</evidence>
<dbReference type="Pfam" id="PF00586">
    <property type="entry name" value="AIRS"/>
    <property type="match status" value="1"/>
</dbReference>
<protein>
    <submittedName>
        <fullName evidence="4">Hydrogenase expression/formation protein HypE</fullName>
    </submittedName>
</protein>
<accession>A0A2M7GY90</accession>
<dbReference type="PANTHER" id="PTHR30303:SF0">
    <property type="entry name" value="CARBAMOYL DEHYDRATASE HYPE"/>
    <property type="match status" value="1"/>
</dbReference>
<comment type="caution">
    <text evidence="4">The sequence shown here is derived from an EMBL/GenBank/DDBJ whole genome shotgun (WGS) entry which is preliminary data.</text>
</comment>
<gene>
    <name evidence="4" type="primary">hypE</name>
    <name evidence="4" type="ORF">COW28_04470</name>
</gene>
<dbReference type="CDD" id="cd02197">
    <property type="entry name" value="HypE"/>
    <property type="match status" value="1"/>
</dbReference>
<feature type="domain" description="PurM-like N-terminal" evidence="2">
    <location>
        <begin position="43"/>
        <end position="156"/>
    </location>
</feature>
<dbReference type="AlphaFoldDB" id="A0A2M7GY90"/>
<sequence>MKKNSGSQRISLAHGGGGKLMHRLIKELFQEKFANEILNELSDSAVVEFLPKNNSSLCFTTDSYVVNPLFFPGGDIGKLAICGTINDLAVVGAKPRYISCALIIEEGLEYEVLKRITESMAKIARDEDVKIVTGDTKVVEKGNLDKLFINTAGLGLRKKINLSKETIIPGDKIIVNGSIGEHGLAILAARGEFNFQAKISSDCAPLTNLIQRIINLRRSAALCGIKFMRDPTRGGLAATLNEIAGGMNFGILINEKDIPVKKEVRAACELLGFDPLYIANEGKVVVIVSGKDAEVVLKAMRQDPLGKESRIIGEVTKAPGGKVIMKTKIRGSRIIDMLVGDQLPRIC</sequence>
<evidence type="ECO:0000313" key="4">
    <source>
        <dbReference type="EMBL" id="PIW33166.1"/>
    </source>
</evidence>
<dbReference type="Pfam" id="PF02769">
    <property type="entry name" value="AIRS_C"/>
    <property type="match status" value="1"/>
</dbReference>
<dbReference type="PIRSF" id="PIRSF005644">
    <property type="entry name" value="Hdrgns_mtr_HypE"/>
    <property type="match status" value="1"/>
</dbReference>
<dbReference type="NCBIfam" id="TIGR02124">
    <property type="entry name" value="hypE"/>
    <property type="match status" value="1"/>
</dbReference>
<dbReference type="SUPFAM" id="SSF56042">
    <property type="entry name" value="PurM C-terminal domain-like"/>
    <property type="match status" value="1"/>
</dbReference>